<organism evidence="2 3">
    <name type="scientific">Clostridium botulinum (strain 657 / Type Ba4)</name>
    <dbReference type="NCBI Taxonomy" id="515621"/>
    <lineage>
        <taxon>Bacteria</taxon>
        <taxon>Bacillati</taxon>
        <taxon>Bacillota</taxon>
        <taxon>Clostridia</taxon>
        <taxon>Eubacteriales</taxon>
        <taxon>Clostridiaceae</taxon>
        <taxon>Clostridium</taxon>
    </lineage>
</organism>
<accession>A0A3F3A0L4</accession>
<gene>
    <name evidence="2" type="ordered locus">CLJ_B0796</name>
</gene>
<dbReference type="EMBL" id="CP001083">
    <property type="protein sequence ID" value="ACQ54963.1"/>
    <property type="molecule type" value="Genomic_DNA"/>
</dbReference>
<reference evidence="3" key="2">
    <citation type="submission" date="2008-05" db="EMBL/GenBank/DDBJ databases">
        <title>Genome sequence of Clostridium botulinum Ba4 strain 657.</title>
        <authorList>
            <person name="Shrivastava S."/>
            <person name="Brown J.L."/>
            <person name="Bruce D."/>
            <person name="Detter C."/>
            <person name="Munk C."/>
            <person name="Smith L.A."/>
            <person name="Smith T.J."/>
            <person name="Sutton G."/>
            <person name="Brettin T.S."/>
        </authorList>
    </citation>
    <scope>NUCLEOTIDE SEQUENCE [LARGE SCALE GENOMIC DNA]</scope>
    <source>
        <strain evidence="3">657 / Type Ba4</strain>
    </source>
</reference>
<protein>
    <submittedName>
        <fullName evidence="2">Amidohydrolase family protein</fullName>
    </submittedName>
</protein>
<dbReference type="GO" id="GO:0016787">
    <property type="term" value="F:hydrolase activity"/>
    <property type="evidence" value="ECO:0007669"/>
    <property type="project" value="InterPro"/>
</dbReference>
<dbReference type="AlphaFoldDB" id="A0A3F3A0L4"/>
<evidence type="ECO:0000313" key="3">
    <source>
        <dbReference type="Proteomes" id="UP000002333"/>
    </source>
</evidence>
<dbReference type="SUPFAM" id="SSF51556">
    <property type="entry name" value="Metallo-dependent hydrolases"/>
    <property type="match status" value="1"/>
</dbReference>
<sequence length="262" mass="29186">MIIDGHSHVILPAEKHIEIMDKAGVDKTILFSTTIHPERTDTLEGLKKEMKILNKITSGERNSFLDAKYKSIYELKQVIEKYPNRYIGFGSVPVGLNQNDTNSYIEENIVKNKFAGIGEFTLPSGQIKTLATIFESSMIFGKLPIWIHAFNPLILQDIKEIAELSKAFPDIPVILGHMGGSNWLTAIELAKEIPNLYLDTSAYFSTLVLKIAVNELPLKCIFGVDMPYGDLELSKEAIKKVCSESYIANAVLGDNIANLLKL</sequence>
<dbReference type="RefSeq" id="WP_012721361.1">
    <property type="nucleotide sequence ID" value="NC_012658.1"/>
</dbReference>
<dbReference type="Gene3D" id="3.20.20.140">
    <property type="entry name" value="Metal-dependent hydrolases"/>
    <property type="match status" value="1"/>
</dbReference>
<evidence type="ECO:0000313" key="2">
    <source>
        <dbReference type="EMBL" id="ACQ54963.1"/>
    </source>
</evidence>
<dbReference type="InterPro" id="IPR032466">
    <property type="entry name" value="Metal_Hydrolase"/>
</dbReference>
<name>A0A3F3A0L4_CLOB6</name>
<dbReference type="Pfam" id="PF04909">
    <property type="entry name" value="Amidohydro_2"/>
    <property type="match status" value="1"/>
</dbReference>
<reference evidence="2 3" key="1">
    <citation type="journal article" date="2007" name="PLoS ONE">
        <title>Analysis of the neurotoxin complex genes in Clostridium botulinum A1-A4 and B1 strains: BoNT/A3, /Ba4 and /B1 clusters are located within plasmids.</title>
        <authorList>
            <person name="Smith T.J."/>
            <person name="Hill K.K."/>
            <person name="Foley B.T."/>
            <person name="Detter J.C."/>
            <person name="Munk A.C."/>
            <person name="Bruce D.C."/>
            <person name="Doggett N.A."/>
            <person name="Smith L.A."/>
            <person name="Marks J.D."/>
            <person name="Xie G."/>
            <person name="Brettin T.S."/>
        </authorList>
    </citation>
    <scope>NUCLEOTIDE SEQUENCE [LARGE SCALE GENOMIC DNA]</scope>
    <source>
        <strain evidence="3">657 / Type Ba4</strain>
    </source>
</reference>
<feature type="domain" description="Amidohydrolase-related" evidence="1">
    <location>
        <begin position="4"/>
        <end position="261"/>
    </location>
</feature>
<evidence type="ECO:0000259" key="1">
    <source>
        <dbReference type="Pfam" id="PF04909"/>
    </source>
</evidence>
<dbReference type="InterPro" id="IPR006680">
    <property type="entry name" value="Amidohydro-rel"/>
</dbReference>
<proteinExistence type="predicted"/>
<dbReference type="KEGG" id="cbi:CLJ_B0796"/>
<dbReference type="Proteomes" id="UP000002333">
    <property type="component" value="Chromosome"/>
</dbReference>